<dbReference type="InParanoid" id="A0A517SEY3"/>
<organism evidence="8 9">
    <name type="scientific">Caulifigura coniformis</name>
    <dbReference type="NCBI Taxonomy" id="2527983"/>
    <lineage>
        <taxon>Bacteria</taxon>
        <taxon>Pseudomonadati</taxon>
        <taxon>Planctomycetota</taxon>
        <taxon>Planctomycetia</taxon>
        <taxon>Planctomycetales</taxon>
        <taxon>Planctomycetaceae</taxon>
        <taxon>Caulifigura</taxon>
    </lineage>
</organism>
<dbReference type="KEGG" id="ccos:Pan44_26930"/>
<dbReference type="GO" id="GO:0003677">
    <property type="term" value="F:DNA binding"/>
    <property type="evidence" value="ECO:0007669"/>
    <property type="project" value="UniProtKB-UniRule"/>
</dbReference>
<proteinExistence type="inferred from homology"/>
<dbReference type="PROSITE" id="PS51900">
    <property type="entry name" value="CB"/>
    <property type="match status" value="1"/>
</dbReference>
<dbReference type="Gene3D" id="1.10.150.130">
    <property type="match status" value="1"/>
</dbReference>
<keyword evidence="3 5" id="KW-0238">DNA-binding</keyword>
<dbReference type="InterPro" id="IPR002104">
    <property type="entry name" value="Integrase_catalytic"/>
</dbReference>
<dbReference type="Gene3D" id="1.10.443.10">
    <property type="entry name" value="Intergrase catalytic core"/>
    <property type="match status" value="1"/>
</dbReference>
<dbReference type="CDD" id="cd00397">
    <property type="entry name" value="DNA_BRE_C"/>
    <property type="match status" value="1"/>
</dbReference>
<feature type="domain" description="Tyr recombinase" evidence="6">
    <location>
        <begin position="193"/>
        <end position="376"/>
    </location>
</feature>
<dbReference type="PANTHER" id="PTHR30349:SF41">
    <property type="entry name" value="INTEGRASE_RECOMBINASE PROTEIN MJ0367-RELATED"/>
    <property type="match status" value="1"/>
</dbReference>
<sequence>MASVSKQPNGGRVVQFVGSDRKRRSVRLGRVSSKMADSIRTRIELLDACNRTGQVPAPELLEWLAKLDDRFHGRLAAVGLVAHRAKKIKQAIGPFLDGYLKSRIDVGHATMTVWGQVVRNLKQHFGTDRDLATINAGEADAFRLFLVGQNLSSTTVARRLQFARQFFTAAQRAELCRINPFTDVRAKAISDPSRQVFVERETIARVLDCCDPTWRLLVTLSRYAGLRSPSETCSLRWADINWQANMMIVQSPKTAHHEGRGSRAVPIFSAIREELQAAFHRAPEGSVYVLESLRSRAMARGEWVNANLRTQFERIIRRAGVQVWPRLFHQLRSSCETELVRQFPVHIVAAWMGHTPRIAISHYLQITGADFAAAAAGRSAVDSTSGAGSDAEIVQSAVRPAAATLGQQPPRARFALENSEDWPPLASAGRYCTGVPVDRAGIEPATPGFSVLGYA</sequence>
<dbReference type="InterPro" id="IPR011010">
    <property type="entry name" value="DNA_brk_join_enz"/>
</dbReference>
<comment type="similarity">
    <text evidence="1">Belongs to the 'phage' integrase family.</text>
</comment>
<evidence type="ECO:0000313" key="8">
    <source>
        <dbReference type="EMBL" id="QDT54658.1"/>
    </source>
</evidence>
<evidence type="ECO:0000259" key="7">
    <source>
        <dbReference type="PROSITE" id="PS51900"/>
    </source>
</evidence>
<evidence type="ECO:0000313" key="9">
    <source>
        <dbReference type="Proteomes" id="UP000315700"/>
    </source>
</evidence>
<evidence type="ECO:0000256" key="5">
    <source>
        <dbReference type="PROSITE-ProRule" id="PRU01248"/>
    </source>
</evidence>
<evidence type="ECO:0000256" key="2">
    <source>
        <dbReference type="ARBA" id="ARBA00022908"/>
    </source>
</evidence>
<evidence type="ECO:0000256" key="3">
    <source>
        <dbReference type="ARBA" id="ARBA00023125"/>
    </source>
</evidence>
<evidence type="ECO:0000259" key="6">
    <source>
        <dbReference type="PROSITE" id="PS51898"/>
    </source>
</evidence>
<keyword evidence="4" id="KW-0233">DNA recombination</keyword>
<dbReference type="OrthoDB" id="262002at2"/>
<dbReference type="Proteomes" id="UP000315700">
    <property type="component" value="Chromosome"/>
</dbReference>
<evidence type="ECO:0000256" key="1">
    <source>
        <dbReference type="ARBA" id="ARBA00008857"/>
    </source>
</evidence>
<dbReference type="PANTHER" id="PTHR30349">
    <property type="entry name" value="PHAGE INTEGRASE-RELATED"/>
    <property type="match status" value="1"/>
</dbReference>
<dbReference type="AlphaFoldDB" id="A0A517SEY3"/>
<reference evidence="8 9" key="1">
    <citation type="submission" date="2019-02" db="EMBL/GenBank/DDBJ databases">
        <title>Deep-cultivation of Planctomycetes and their phenomic and genomic characterization uncovers novel biology.</title>
        <authorList>
            <person name="Wiegand S."/>
            <person name="Jogler M."/>
            <person name="Boedeker C."/>
            <person name="Pinto D."/>
            <person name="Vollmers J."/>
            <person name="Rivas-Marin E."/>
            <person name="Kohn T."/>
            <person name="Peeters S.H."/>
            <person name="Heuer A."/>
            <person name="Rast P."/>
            <person name="Oberbeckmann S."/>
            <person name="Bunk B."/>
            <person name="Jeske O."/>
            <person name="Meyerdierks A."/>
            <person name="Storesund J.E."/>
            <person name="Kallscheuer N."/>
            <person name="Luecker S."/>
            <person name="Lage O.M."/>
            <person name="Pohl T."/>
            <person name="Merkel B.J."/>
            <person name="Hornburger P."/>
            <person name="Mueller R.-W."/>
            <person name="Bruemmer F."/>
            <person name="Labrenz M."/>
            <person name="Spormann A.M."/>
            <person name="Op den Camp H."/>
            <person name="Overmann J."/>
            <person name="Amann R."/>
            <person name="Jetten M.S.M."/>
            <person name="Mascher T."/>
            <person name="Medema M.H."/>
            <person name="Devos D.P."/>
            <person name="Kaster A.-K."/>
            <person name="Ovreas L."/>
            <person name="Rohde M."/>
            <person name="Galperin M.Y."/>
            <person name="Jogler C."/>
        </authorList>
    </citation>
    <scope>NUCLEOTIDE SEQUENCE [LARGE SCALE GENOMIC DNA]</scope>
    <source>
        <strain evidence="8 9">Pan44</strain>
    </source>
</reference>
<feature type="domain" description="Core-binding (CB)" evidence="7">
    <location>
        <begin position="90"/>
        <end position="171"/>
    </location>
</feature>
<dbReference type="EMBL" id="CP036271">
    <property type="protein sequence ID" value="QDT54658.1"/>
    <property type="molecule type" value="Genomic_DNA"/>
</dbReference>
<dbReference type="PROSITE" id="PS51898">
    <property type="entry name" value="TYR_RECOMBINASE"/>
    <property type="match status" value="1"/>
</dbReference>
<dbReference type="GO" id="GO:0015074">
    <property type="term" value="P:DNA integration"/>
    <property type="evidence" value="ECO:0007669"/>
    <property type="project" value="UniProtKB-KW"/>
</dbReference>
<gene>
    <name evidence="8" type="ORF">Pan44_26930</name>
</gene>
<dbReference type="SUPFAM" id="SSF56349">
    <property type="entry name" value="DNA breaking-rejoining enzymes"/>
    <property type="match status" value="1"/>
</dbReference>
<dbReference type="InterPro" id="IPR050090">
    <property type="entry name" value="Tyrosine_recombinase_XerCD"/>
</dbReference>
<dbReference type="InterPro" id="IPR010998">
    <property type="entry name" value="Integrase_recombinase_N"/>
</dbReference>
<accession>A0A517SEY3</accession>
<dbReference type="InterPro" id="IPR044068">
    <property type="entry name" value="CB"/>
</dbReference>
<keyword evidence="2" id="KW-0229">DNA integration</keyword>
<evidence type="ECO:0000256" key="4">
    <source>
        <dbReference type="ARBA" id="ARBA00023172"/>
    </source>
</evidence>
<dbReference type="Pfam" id="PF00589">
    <property type="entry name" value="Phage_integrase"/>
    <property type="match status" value="1"/>
</dbReference>
<dbReference type="GO" id="GO:0006310">
    <property type="term" value="P:DNA recombination"/>
    <property type="evidence" value="ECO:0007669"/>
    <property type="project" value="UniProtKB-KW"/>
</dbReference>
<protein>
    <submittedName>
        <fullName evidence="8">Site-specific tyrosine recombinase XerC</fullName>
    </submittedName>
</protein>
<name>A0A517SEY3_9PLAN</name>
<dbReference type="InterPro" id="IPR013762">
    <property type="entry name" value="Integrase-like_cat_sf"/>
</dbReference>
<keyword evidence="9" id="KW-1185">Reference proteome</keyword>